<reference evidence="3" key="1">
    <citation type="submission" date="2020-10" db="EMBL/GenBank/DDBJ databases">
        <authorList>
            <person name="Gilroy R."/>
        </authorList>
    </citation>
    <scope>NUCLEOTIDE SEQUENCE</scope>
    <source>
        <strain evidence="3">13766</strain>
    </source>
</reference>
<dbReference type="InterPro" id="IPR050490">
    <property type="entry name" value="Bact_solute-bd_prot1"/>
</dbReference>
<dbReference type="Gene3D" id="3.40.190.10">
    <property type="entry name" value="Periplasmic binding protein-like II"/>
    <property type="match status" value="1"/>
</dbReference>
<sequence>MKRCLTPLAALLLAFALCLPAHAASCSTALTRTSGAGGSGEILAPFACGGKLYALCRSGIFSLEGEKVSYALNPAPDGAVELAQPFSWQGETAFVAYNLRQDAEEIEIEGVCLYTAAIDPAGSLLLSAELPLTGWEDFETEYAAFESLPMPSAAVALKNQLFFSFPQEYQTRIVAADADSGECEILILDGNVHILPFQEDRLLTYETRSGAVGALSAEDHAHSALGSLPAGISGMYYHPAENCLFYVLDGELYAASGDGSAAPVCALPISQSNAFSLLCMEDILYISDGDLLLACDLVAGNDALAGRICVQDAFTPLFDRAYLDFTQSYPHISVERSGDTRNFLADMLNQSSDVDVYVASVGSGDYQAAYERGYLLDLSSSGFLQSSVTGMYPEIQKWVTRDGALLAVPVSMNFDCLAYNPAAFERIGLAESDVPQTWEEFFALLAQMPALLEAHPDVRLFDNYTSVAYLKEGLLQTILRTALGQVQALQDFETISPALCSALDALDAFDFAALTEVVDGREAGNVYAGTFAGGEILFSSWGRFSASQNDYVFQHTLKPLMLKLQETDGDALYMDLTVAFVNPYSQQPDAAIAYLESLLRAQDGLFWIHTCPAQDAPLRQEGFEERLASYETMLENDLPNQIAQAAEEDIPRLESLLAETQAQYEEYLRSGSYVASPESIARYKAIAGFLQVAPHLSTIMDTYGDWMQQYLEGTMDIREFENRLRTTIGMMIAEG</sequence>
<proteinExistence type="predicted"/>
<evidence type="ECO:0000256" key="1">
    <source>
        <dbReference type="SAM" id="Coils"/>
    </source>
</evidence>
<evidence type="ECO:0000313" key="4">
    <source>
        <dbReference type="Proteomes" id="UP000824140"/>
    </source>
</evidence>
<feature type="coiled-coil region" evidence="1">
    <location>
        <begin position="643"/>
        <end position="670"/>
    </location>
</feature>
<reference evidence="3" key="2">
    <citation type="journal article" date="2021" name="PeerJ">
        <title>Extensive microbial diversity within the chicken gut microbiome revealed by metagenomics and culture.</title>
        <authorList>
            <person name="Gilroy R."/>
            <person name="Ravi A."/>
            <person name="Getino M."/>
            <person name="Pursley I."/>
            <person name="Horton D.L."/>
            <person name="Alikhan N.F."/>
            <person name="Baker D."/>
            <person name="Gharbi K."/>
            <person name="Hall N."/>
            <person name="Watson M."/>
            <person name="Adriaenssens E.M."/>
            <person name="Foster-Nyarko E."/>
            <person name="Jarju S."/>
            <person name="Secka A."/>
            <person name="Antonio M."/>
            <person name="Oren A."/>
            <person name="Chaudhuri R.R."/>
            <person name="La Ragione R."/>
            <person name="Hildebrand F."/>
            <person name="Pallen M.J."/>
        </authorList>
    </citation>
    <scope>NUCLEOTIDE SEQUENCE</scope>
    <source>
        <strain evidence="3">13766</strain>
    </source>
</reference>
<dbReference type="PANTHER" id="PTHR43649">
    <property type="entry name" value="ARABINOSE-BINDING PROTEIN-RELATED"/>
    <property type="match status" value="1"/>
</dbReference>
<keyword evidence="2" id="KW-0732">Signal</keyword>
<dbReference type="EMBL" id="DVJN01000045">
    <property type="protein sequence ID" value="HIS91844.1"/>
    <property type="molecule type" value="Genomic_DNA"/>
</dbReference>
<dbReference type="Pfam" id="PF13416">
    <property type="entry name" value="SBP_bac_8"/>
    <property type="match status" value="1"/>
</dbReference>
<name>A0A9D1K4W5_9FIRM</name>
<keyword evidence="1" id="KW-0175">Coiled coil</keyword>
<evidence type="ECO:0000313" key="3">
    <source>
        <dbReference type="EMBL" id="HIS91844.1"/>
    </source>
</evidence>
<accession>A0A9D1K4W5</accession>
<protein>
    <submittedName>
        <fullName evidence="3">Extracellular solute-binding protein</fullName>
    </submittedName>
</protein>
<dbReference type="Proteomes" id="UP000824140">
    <property type="component" value="Unassembled WGS sequence"/>
</dbReference>
<comment type="caution">
    <text evidence="3">The sequence shown here is derived from an EMBL/GenBank/DDBJ whole genome shotgun (WGS) entry which is preliminary data.</text>
</comment>
<dbReference type="SUPFAM" id="SSF53850">
    <property type="entry name" value="Periplasmic binding protein-like II"/>
    <property type="match status" value="1"/>
</dbReference>
<dbReference type="AlphaFoldDB" id="A0A9D1K4W5"/>
<organism evidence="3 4">
    <name type="scientific">Candidatus Alectryocaccomicrobium excrementavium</name>
    <dbReference type="NCBI Taxonomy" id="2840668"/>
    <lineage>
        <taxon>Bacteria</taxon>
        <taxon>Bacillati</taxon>
        <taxon>Bacillota</taxon>
        <taxon>Clostridia</taxon>
        <taxon>Candidatus Alectryocaccomicrobium</taxon>
    </lineage>
</organism>
<evidence type="ECO:0000256" key="2">
    <source>
        <dbReference type="SAM" id="SignalP"/>
    </source>
</evidence>
<feature type="chain" id="PRO_5039280352" evidence="2">
    <location>
        <begin position="24"/>
        <end position="735"/>
    </location>
</feature>
<gene>
    <name evidence="3" type="ORF">IAA84_02385</name>
</gene>
<feature type="signal peptide" evidence="2">
    <location>
        <begin position="1"/>
        <end position="23"/>
    </location>
</feature>
<dbReference type="InterPro" id="IPR006059">
    <property type="entry name" value="SBP"/>
</dbReference>